<evidence type="ECO:0000256" key="1">
    <source>
        <dbReference type="SAM" id="Phobius"/>
    </source>
</evidence>
<dbReference type="RefSeq" id="WP_200174200.1">
    <property type="nucleotide sequence ID" value="NZ_BAABKQ010000001.1"/>
</dbReference>
<dbReference type="EMBL" id="BAABKQ010000001">
    <property type="protein sequence ID" value="GAA4810786.1"/>
    <property type="molecule type" value="Genomic_DNA"/>
</dbReference>
<reference evidence="3" key="1">
    <citation type="journal article" date="2019" name="Int. J. Syst. Evol. Microbiol.">
        <title>The Global Catalogue of Microorganisms (GCM) 10K type strain sequencing project: providing services to taxonomists for standard genome sequencing and annotation.</title>
        <authorList>
            <consortium name="The Broad Institute Genomics Platform"/>
            <consortium name="The Broad Institute Genome Sequencing Center for Infectious Disease"/>
            <person name="Wu L."/>
            <person name="Ma J."/>
        </authorList>
    </citation>
    <scope>NUCLEOTIDE SEQUENCE [LARGE SCALE GENOMIC DNA]</scope>
    <source>
        <strain evidence="3">JCM 18542</strain>
    </source>
</reference>
<sequence>MPGSRTGDSAVDRGRPAWVRPLAAVVAVAVVIGIVFAILAATGAPPFDDDGPHPADAQQQAAITGVTHSYFDALNSGDAATFTTTICPDMAEAFGRITDREPLDSPVIPIAITDISVDGDAATASVTVRREGADDDTETVHFRNVDGWRLCQVP</sequence>
<evidence type="ECO:0000313" key="3">
    <source>
        <dbReference type="Proteomes" id="UP001500839"/>
    </source>
</evidence>
<dbReference type="SUPFAM" id="SSF54427">
    <property type="entry name" value="NTF2-like"/>
    <property type="match status" value="1"/>
</dbReference>
<gene>
    <name evidence="2" type="ORF">GCM10023353_14000</name>
</gene>
<name>A0ABP9CHR6_9ACTN</name>
<keyword evidence="1" id="KW-1133">Transmembrane helix</keyword>
<proteinExistence type="predicted"/>
<keyword evidence="3" id="KW-1185">Reference proteome</keyword>
<dbReference type="InterPro" id="IPR032710">
    <property type="entry name" value="NTF2-like_dom_sf"/>
</dbReference>
<comment type="caution">
    <text evidence="2">The sequence shown here is derived from an EMBL/GenBank/DDBJ whole genome shotgun (WGS) entry which is preliminary data.</text>
</comment>
<organism evidence="2 3">
    <name type="scientific">Tomitella cavernea</name>
    <dbReference type="NCBI Taxonomy" id="1387982"/>
    <lineage>
        <taxon>Bacteria</taxon>
        <taxon>Bacillati</taxon>
        <taxon>Actinomycetota</taxon>
        <taxon>Actinomycetes</taxon>
        <taxon>Mycobacteriales</taxon>
        <taxon>Tomitella</taxon>
    </lineage>
</organism>
<keyword evidence="1" id="KW-0812">Transmembrane</keyword>
<keyword evidence="1" id="KW-0472">Membrane</keyword>
<evidence type="ECO:0000313" key="2">
    <source>
        <dbReference type="EMBL" id="GAA4810786.1"/>
    </source>
</evidence>
<accession>A0ABP9CHR6</accession>
<feature type="transmembrane region" description="Helical" evidence="1">
    <location>
        <begin position="21"/>
        <end position="41"/>
    </location>
</feature>
<evidence type="ECO:0008006" key="4">
    <source>
        <dbReference type="Google" id="ProtNLM"/>
    </source>
</evidence>
<protein>
    <recommendedName>
        <fullName evidence="4">DUF4878 domain-containing protein</fullName>
    </recommendedName>
</protein>
<dbReference type="Proteomes" id="UP001500839">
    <property type="component" value="Unassembled WGS sequence"/>
</dbReference>